<feature type="transmembrane region" description="Helical" evidence="5">
    <location>
        <begin position="7"/>
        <end position="27"/>
    </location>
</feature>
<feature type="transmembrane region" description="Helical" evidence="5">
    <location>
        <begin position="139"/>
        <end position="159"/>
    </location>
</feature>
<evidence type="ECO:0000256" key="2">
    <source>
        <dbReference type="ARBA" id="ARBA00022692"/>
    </source>
</evidence>
<feature type="domain" description="EamA" evidence="6">
    <location>
        <begin position="6"/>
        <end position="129"/>
    </location>
</feature>
<dbReference type="PANTHER" id="PTHR32322">
    <property type="entry name" value="INNER MEMBRANE TRANSPORTER"/>
    <property type="match status" value="1"/>
</dbReference>
<evidence type="ECO:0000256" key="3">
    <source>
        <dbReference type="ARBA" id="ARBA00022989"/>
    </source>
</evidence>
<feature type="transmembrane region" description="Helical" evidence="5">
    <location>
        <begin position="115"/>
        <end position="133"/>
    </location>
</feature>
<evidence type="ECO:0000256" key="1">
    <source>
        <dbReference type="ARBA" id="ARBA00004141"/>
    </source>
</evidence>
<keyword evidence="4 5" id="KW-0472">Membrane</keyword>
<feature type="transmembrane region" description="Helical" evidence="5">
    <location>
        <begin position="264"/>
        <end position="286"/>
    </location>
</feature>
<dbReference type="SUPFAM" id="SSF103481">
    <property type="entry name" value="Multidrug resistance efflux transporter EmrE"/>
    <property type="match status" value="2"/>
</dbReference>
<comment type="subcellular location">
    <subcellularLocation>
        <location evidence="1">Membrane</location>
        <topology evidence="1">Multi-pass membrane protein</topology>
    </subcellularLocation>
</comment>
<evidence type="ECO:0000256" key="4">
    <source>
        <dbReference type="ARBA" id="ARBA00023136"/>
    </source>
</evidence>
<dbReference type="InterPro" id="IPR000620">
    <property type="entry name" value="EamA_dom"/>
</dbReference>
<keyword evidence="3 5" id="KW-1133">Transmembrane helix</keyword>
<evidence type="ECO:0000256" key="5">
    <source>
        <dbReference type="SAM" id="Phobius"/>
    </source>
</evidence>
<dbReference type="Gene3D" id="1.10.3730.20">
    <property type="match status" value="1"/>
</dbReference>
<evidence type="ECO:0000313" key="8">
    <source>
        <dbReference type="Proteomes" id="UP000253628"/>
    </source>
</evidence>
<proteinExistence type="predicted"/>
<feature type="transmembrane region" description="Helical" evidence="5">
    <location>
        <begin position="171"/>
        <end position="190"/>
    </location>
</feature>
<dbReference type="RefSeq" id="WP_113932301.1">
    <property type="nucleotide sequence ID" value="NZ_JACCEU010000002.1"/>
</dbReference>
<keyword evidence="2 5" id="KW-0812">Transmembrane</keyword>
<dbReference type="AlphaFoldDB" id="A0A366HK79"/>
<dbReference type="PANTHER" id="PTHR32322:SF9">
    <property type="entry name" value="AMINO-ACID METABOLITE EFFLUX PUMP-RELATED"/>
    <property type="match status" value="1"/>
</dbReference>
<feature type="transmembrane region" description="Helical" evidence="5">
    <location>
        <begin position="33"/>
        <end position="50"/>
    </location>
</feature>
<feature type="domain" description="EamA" evidence="6">
    <location>
        <begin position="141"/>
        <end position="280"/>
    </location>
</feature>
<feature type="transmembrane region" description="Helical" evidence="5">
    <location>
        <begin position="210"/>
        <end position="226"/>
    </location>
</feature>
<reference evidence="7 8" key="1">
    <citation type="submission" date="2018-06" db="EMBL/GenBank/DDBJ databases">
        <title>Genomic Encyclopedia of Type Strains, Phase IV (KMG-IV): sequencing the most valuable type-strain genomes for metagenomic binning, comparative biology and taxonomic classification.</title>
        <authorList>
            <person name="Goeker M."/>
        </authorList>
    </citation>
    <scope>NUCLEOTIDE SEQUENCE [LARGE SCALE GENOMIC DNA]</scope>
    <source>
        <strain evidence="7 8">DSM 25520</strain>
    </source>
</reference>
<dbReference type="OrthoDB" id="7158585at2"/>
<protein>
    <submittedName>
        <fullName evidence="7">O-acetylserine/cysteine efflux transporter</fullName>
    </submittedName>
</protein>
<sequence length="293" mass="30940">MPLKDCLAALIVIVAWGVNFVVIKVGLQEIPPFLLGCLRFALVALAAFFVPRPAVSWRLLILFGMTLSVGQFAFLFTAMTVGMSAGLASLVLQSQAFFTVLIAALLLGERMRPHHIAGMVVAAAGLGLIQYGAHAGNVTALGFVLTLAAAFCWACGNIVVKYTHKVDVLGLVVWGAVVPPIPFLLLSWAFEGKAAIYNSLANLSPVGFGALIYLALIATTLGYVLWAKLLTRHPVGKIAPLSLLVPIVGLISAMLLLGESLSPAQWLGGAIAVLGLAINVFGSRFARRRAALR</sequence>
<name>A0A366HK79_9BURK</name>
<evidence type="ECO:0000313" key="7">
    <source>
        <dbReference type="EMBL" id="RBP42090.1"/>
    </source>
</evidence>
<dbReference type="InterPro" id="IPR037185">
    <property type="entry name" value="EmrE-like"/>
</dbReference>
<feature type="transmembrane region" description="Helical" evidence="5">
    <location>
        <begin position="57"/>
        <end position="79"/>
    </location>
</feature>
<feature type="transmembrane region" description="Helical" evidence="5">
    <location>
        <begin position="238"/>
        <end position="258"/>
    </location>
</feature>
<feature type="transmembrane region" description="Helical" evidence="5">
    <location>
        <begin position="85"/>
        <end position="108"/>
    </location>
</feature>
<gene>
    <name evidence="7" type="ORF">DFR37_102476</name>
</gene>
<accession>A0A366HK79</accession>
<dbReference type="InterPro" id="IPR050638">
    <property type="entry name" value="AA-Vitamin_Transporters"/>
</dbReference>
<organism evidence="7 8">
    <name type="scientific">Eoetvoesiella caeni</name>
    <dbReference type="NCBI Taxonomy" id="645616"/>
    <lineage>
        <taxon>Bacteria</taxon>
        <taxon>Pseudomonadati</taxon>
        <taxon>Pseudomonadota</taxon>
        <taxon>Betaproteobacteria</taxon>
        <taxon>Burkholderiales</taxon>
        <taxon>Alcaligenaceae</taxon>
        <taxon>Eoetvoesiella</taxon>
    </lineage>
</organism>
<dbReference type="GO" id="GO:0016020">
    <property type="term" value="C:membrane"/>
    <property type="evidence" value="ECO:0007669"/>
    <property type="project" value="UniProtKB-SubCell"/>
</dbReference>
<dbReference type="Pfam" id="PF00892">
    <property type="entry name" value="EamA"/>
    <property type="match status" value="2"/>
</dbReference>
<keyword evidence="8" id="KW-1185">Reference proteome</keyword>
<dbReference type="EMBL" id="QNRQ01000002">
    <property type="protein sequence ID" value="RBP42090.1"/>
    <property type="molecule type" value="Genomic_DNA"/>
</dbReference>
<evidence type="ECO:0000259" key="6">
    <source>
        <dbReference type="Pfam" id="PF00892"/>
    </source>
</evidence>
<dbReference type="Proteomes" id="UP000253628">
    <property type="component" value="Unassembled WGS sequence"/>
</dbReference>
<comment type="caution">
    <text evidence="7">The sequence shown here is derived from an EMBL/GenBank/DDBJ whole genome shotgun (WGS) entry which is preliminary data.</text>
</comment>